<accession>A0AAD9E3M1</accession>
<evidence type="ECO:0000313" key="3">
    <source>
        <dbReference type="Proteomes" id="UP001239994"/>
    </source>
</evidence>
<feature type="non-terminal residue" evidence="2">
    <location>
        <position position="444"/>
    </location>
</feature>
<keyword evidence="3" id="KW-1185">Reference proteome</keyword>
<gene>
    <name evidence="2" type="ORF">P4O66_021680</name>
</gene>
<reference evidence="2" key="1">
    <citation type="submission" date="2023-03" db="EMBL/GenBank/DDBJ databases">
        <title>Electrophorus voltai genome.</title>
        <authorList>
            <person name="Bian C."/>
        </authorList>
    </citation>
    <scope>NUCLEOTIDE SEQUENCE</scope>
    <source>
        <strain evidence="2">CB-2022</strain>
        <tissue evidence="2">Muscle</tissue>
    </source>
</reference>
<evidence type="ECO:0000313" key="2">
    <source>
        <dbReference type="EMBL" id="KAK1803148.1"/>
    </source>
</evidence>
<comment type="caution">
    <text evidence="2">The sequence shown here is derived from an EMBL/GenBank/DDBJ whole genome shotgun (WGS) entry which is preliminary data.</text>
</comment>
<dbReference type="Proteomes" id="UP001239994">
    <property type="component" value="Unassembled WGS sequence"/>
</dbReference>
<name>A0AAD9E3M1_9TELE</name>
<feature type="region of interest" description="Disordered" evidence="1">
    <location>
        <begin position="417"/>
        <end position="444"/>
    </location>
</feature>
<sequence>DVSTLCSVCKAELNHTETQDTGHHGGEQHTPQDMENVASLSPVCKSEPNPTETLEPDCNTGYQYIKQEQQEVPSQSPVCKTEPNPLETRDTDCNTGHQCLKQELQEVPSLSLVDKIDPNPTESLGSVFDGGDQHTLQTPLNTCSVRLVDSRSGGHGSQKNCFIRSNSTMAMDGCPICRKNISSVRQHLRISHGVANKEEKALLLKLVSGRVDVRVGICPMPSCNQHTTRMDRHLKSHTELSKDKQKEVLDELKRKCIIAKLAELRASQPAVAMVSILDIVEELWWEKLKDVEIGPAAEDAPCPEPCENAACQRKVITMKKLEKKCKDMSVELDSLSTPVHLLRRQNGLLRRQLQKKKLINIYDVPRIRLDKEDEPDSASYAHSVCHDIATTNKVFGLNLNSQEAEHRDLFESLVEGVPEEESVAEQSGKRKQKRKSTLHLFPDE</sequence>
<protein>
    <submittedName>
        <fullName evidence="2">Uncharacterized protein</fullName>
    </submittedName>
</protein>
<proteinExistence type="predicted"/>
<dbReference type="AlphaFoldDB" id="A0AAD9E3M1"/>
<organism evidence="2 3">
    <name type="scientific">Electrophorus voltai</name>
    <dbReference type="NCBI Taxonomy" id="2609070"/>
    <lineage>
        <taxon>Eukaryota</taxon>
        <taxon>Metazoa</taxon>
        <taxon>Chordata</taxon>
        <taxon>Craniata</taxon>
        <taxon>Vertebrata</taxon>
        <taxon>Euteleostomi</taxon>
        <taxon>Actinopterygii</taxon>
        <taxon>Neopterygii</taxon>
        <taxon>Teleostei</taxon>
        <taxon>Ostariophysi</taxon>
        <taxon>Gymnotiformes</taxon>
        <taxon>Gymnotoidei</taxon>
        <taxon>Gymnotidae</taxon>
        <taxon>Electrophorus</taxon>
    </lineage>
</organism>
<feature type="non-terminal residue" evidence="2">
    <location>
        <position position="1"/>
    </location>
</feature>
<dbReference type="EMBL" id="JAROKS010000006">
    <property type="protein sequence ID" value="KAK1803148.1"/>
    <property type="molecule type" value="Genomic_DNA"/>
</dbReference>
<evidence type="ECO:0000256" key="1">
    <source>
        <dbReference type="SAM" id="MobiDB-lite"/>
    </source>
</evidence>